<organism evidence="1 2">
    <name type="scientific">Streptomyces rubradiris</name>
    <name type="common">Streptomyces achromogenes subsp. rubradiris</name>
    <dbReference type="NCBI Taxonomy" id="285531"/>
    <lineage>
        <taxon>Bacteria</taxon>
        <taxon>Bacillati</taxon>
        <taxon>Actinomycetota</taxon>
        <taxon>Actinomycetes</taxon>
        <taxon>Kitasatosporales</taxon>
        <taxon>Streptomycetaceae</taxon>
        <taxon>Streptomyces</taxon>
    </lineage>
</organism>
<evidence type="ECO:0000313" key="1">
    <source>
        <dbReference type="EMBL" id="GHI53283.1"/>
    </source>
</evidence>
<evidence type="ECO:0000313" key="2">
    <source>
        <dbReference type="Proteomes" id="UP000646738"/>
    </source>
</evidence>
<keyword evidence="2" id="KW-1185">Reference proteome</keyword>
<dbReference type="Proteomes" id="UP000646738">
    <property type="component" value="Unassembled WGS sequence"/>
</dbReference>
<protein>
    <recommendedName>
        <fullName evidence="3">Secreted protein</fullName>
    </recommendedName>
</protein>
<proteinExistence type="predicted"/>
<dbReference type="EMBL" id="BNEA01000015">
    <property type="protein sequence ID" value="GHI53283.1"/>
    <property type="molecule type" value="Genomic_DNA"/>
</dbReference>
<gene>
    <name evidence="1" type="ORF">Srubr_31290</name>
</gene>
<evidence type="ECO:0008006" key="3">
    <source>
        <dbReference type="Google" id="ProtNLM"/>
    </source>
</evidence>
<name>A0ABQ3RBS6_STRRR</name>
<comment type="caution">
    <text evidence="1">The sequence shown here is derived from an EMBL/GenBank/DDBJ whole genome shotgun (WGS) entry which is preliminary data.</text>
</comment>
<dbReference type="RefSeq" id="WP_189988765.1">
    <property type="nucleotide sequence ID" value="NZ_BNCB01000001.1"/>
</dbReference>
<reference evidence="2" key="1">
    <citation type="submission" date="2023-07" db="EMBL/GenBank/DDBJ databases">
        <title>Whole genome shotgun sequence of Streptomyces achromogenes subsp. rubradiris NBRC 14000.</title>
        <authorList>
            <person name="Komaki H."/>
            <person name="Tamura T."/>
        </authorList>
    </citation>
    <scope>NUCLEOTIDE SEQUENCE [LARGE SCALE GENOMIC DNA]</scope>
    <source>
        <strain evidence="2">NBRC 14000</strain>
    </source>
</reference>
<sequence length="126" mass="13675">MNSALKRLLGAGAAVATGATALLGTGAGTAEAAGRAHCDRAERPIWSEGPSRNVTARHCSVPDQDHPWYTVEFDTLVQPHQKNDYVDGGVERTGTLHDRSIRCMGYTTDKDTVNWFGCLPRLRHVS</sequence>
<accession>A0ABQ3RBS6</accession>